<evidence type="ECO:0000256" key="4">
    <source>
        <dbReference type="SAM" id="MobiDB-lite"/>
    </source>
</evidence>
<dbReference type="InterPro" id="IPR002372">
    <property type="entry name" value="PQQ_rpt_dom"/>
</dbReference>
<dbReference type="CDD" id="cd10280">
    <property type="entry name" value="PQQ_mGDH"/>
    <property type="match status" value="1"/>
</dbReference>
<keyword evidence="3" id="KW-0560">Oxidoreductase</keyword>
<dbReference type="InterPro" id="IPR017511">
    <property type="entry name" value="PQQ_mDH"/>
</dbReference>
<dbReference type="Proteomes" id="UP000242501">
    <property type="component" value="Unassembled WGS sequence"/>
</dbReference>
<dbReference type="GO" id="GO:0008876">
    <property type="term" value="F:quinoprotein glucose dehydrogenase activity"/>
    <property type="evidence" value="ECO:0007669"/>
    <property type="project" value="TreeGrafter"/>
</dbReference>
<feature type="transmembrane region" description="Helical" evidence="5">
    <location>
        <begin position="120"/>
        <end position="140"/>
    </location>
</feature>
<dbReference type="EMBL" id="FMYL01000005">
    <property type="protein sequence ID" value="SDB93055.1"/>
    <property type="molecule type" value="Genomic_DNA"/>
</dbReference>
<dbReference type="OrthoDB" id="9794322at2"/>
<evidence type="ECO:0000259" key="6">
    <source>
        <dbReference type="Pfam" id="PF01011"/>
    </source>
</evidence>
<dbReference type="GO" id="GO:0016020">
    <property type="term" value="C:membrane"/>
    <property type="evidence" value="ECO:0007669"/>
    <property type="project" value="InterPro"/>
</dbReference>
<dbReference type="RefSeq" id="WP_092747942.1">
    <property type="nucleotide sequence ID" value="NZ_FMYL01000005.1"/>
</dbReference>
<evidence type="ECO:0000256" key="3">
    <source>
        <dbReference type="ARBA" id="ARBA00023002"/>
    </source>
</evidence>
<keyword evidence="8" id="KW-1185">Reference proteome</keyword>
<evidence type="ECO:0000313" key="7">
    <source>
        <dbReference type="EMBL" id="SDB93055.1"/>
    </source>
</evidence>
<comment type="similarity">
    <text evidence="2">Belongs to the bacterial PQQ dehydrogenase family.</text>
</comment>
<accession>A0A1G6HGJ8</accession>
<name>A0A1G6HGJ8_9GAMM</name>
<keyword evidence="5" id="KW-1133">Transmembrane helix</keyword>
<feature type="transmembrane region" description="Helical" evidence="5">
    <location>
        <begin position="12"/>
        <end position="34"/>
    </location>
</feature>
<dbReference type="SMART" id="SM00564">
    <property type="entry name" value="PQQ"/>
    <property type="match status" value="5"/>
</dbReference>
<feature type="transmembrane region" description="Helical" evidence="5">
    <location>
        <begin position="40"/>
        <end position="58"/>
    </location>
</feature>
<dbReference type="InterPro" id="IPR011047">
    <property type="entry name" value="Quinoprotein_ADH-like_sf"/>
</dbReference>
<sequence length="801" mass="87523">MDIPKTRAHVVLTKIFAVIVILIGLPLLVGGVILGTSGGSWYYAPTGLALIVSGLMLFKDKLIGAHIFGLFFIATIAWTIYETGSRFWGWVPRLALFAVLAFFLTLLLPYIGQGVRKKIAYTLTSIIAVCFAVALVGAFLPHNVYNSDEAIPTQALTNANTNDPTQADSDWKYYGRDANATRYSPLQQINADNAKDLQRAWVYNTGDLPPAGKKDLWAAEHTPIKVGNGLYVCSATNNVSRIDPATGKEVWKFKSNVAYSSIPYTAACRGLTYYESKTIPTSQACHTRIVLGTLDMRLIALDTETGKPCENFGDHGTTNLNKGLGYTVPGFVSVTSPVTIVKNTIIVNHEVRDNQRRWAPSGVIRGYDAETGQFKWAWDMKRPNDHSEPKDGQEYSRGTPNSWAPMVSDEKLGLVYVPMGNAAADHYSAMRSPEEEAVNDAIVALDPDTGNVRWKFQTVHKDVWDQDLGSQPTLIDYPDSKGQPVPAMLVPTKLGQTFILNRATGQPLSKVEEKSVPTTGGVADDPRSPTQPFSVDMPRLGFPDLNETKMWGISPIDQMLCRIKYRKANYQGIDTPPSLDKHWIMYPGNNGGSDWGSYAYDANRGVIIANWNNVPMYGQLITRAQANKDGLESMDAKNYKPVGGIGRPMSDTPYGVEISAFLSPTGMVCSEPPYGMMSAIDLHSKKVLWQRPLGSAERNGPFNMPTHLPINIGTPNNGGPIITAGGVIFVAATTDNKIRAIDLKTGKELWSDTLPAGGQATPMTYSINGEQYLVIMAGGHHFMGTGVSDALVAYKLPKNMK</sequence>
<evidence type="ECO:0000313" key="8">
    <source>
        <dbReference type="Proteomes" id="UP000242501"/>
    </source>
</evidence>
<dbReference type="GO" id="GO:0048038">
    <property type="term" value="F:quinone binding"/>
    <property type="evidence" value="ECO:0007669"/>
    <property type="project" value="InterPro"/>
</dbReference>
<comment type="cofactor">
    <cofactor evidence="1">
        <name>pyrroloquinoline quinone</name>
        <dbReference type="ChEBI" id="CHEBI:58442"/>
    </cofactor>
</comment>
<feature type="transmembrane region" description="Helical" evidence="5">
    <location>
        <begin position="87"/>
        <end position="108"/>
    </location>
</feature>
<feature type="compositionally biased region" description="Basic and acidic residues" evidence="4">
    <location>
        <begin position="382"/>
        <end position="394"/>
    </location>
</feature>
<feature type="transmembrane region" description="Helical" evidence="5">
    <location>
        <begin position="63"/>
        <end position="81"/>
    </location>
</feature>
<reference evidence="8" key="1">
    <citation type="submission" date="2016-09" db="EMBL/GenBank/DDBJ databases">
        <authorList>
            <person name="Varghese N."/>
            <person name="Submissions S."/>
        </authorList>
    </citation>
    <scope>NUCLEOTIDE SEQUENCE [LARGE SCALE GENOMIC DNA]</scope>
    <source>
        <strain evidence="8">ANC 4422</strain>
    </source>
</reference>
<dbReference type="STRING" id="1219383.SAMN05421733_105154"/>
<dbReference type="SUPFAM" id="SSF50998">
    <property type="entry name" value="Quinoprotein alcohol dehydrogenase-like"/>
    <property type="match status" value="1"/>
</dbReference>
<dbReference type="AlphaFoldDB" id="A0A1G6HGJ8"/>
<keyword evidence="5" id="KW-0472">Membrane</keyword>
<feature type="region of interest" description="Disordered" evidence="4">
    <location>
        <begin position="382"/>
        <end position="402"/>
    </location>
</feature>
<evidence type="ECO:0000256" key="2">
    <source>
        <dbReference type="ARBA" id="ARBA00008156"/>
    </source>
</evidence>
<evidence type="ECO:0000256" key="1">
    <source>
        <dbReference type="ARBA" id="ARBA00001931"/>
    </source>
</evidence>
<organism evidence="7 8">
    <name type="scientific">Acinetobacter boissieri</name>
    <dbReference type="NCBI Taxonomy" id="1219383"/>
    <lineage>
        <taxon>Bacteria</taxon>
        <taxon>Pseudomonadati</taxon>
        <taxon>Pseudomonadota</taxon>
        <taxon>Gammaproteobacteria</taxon>
        <taxon>Moraxellales</taxon>
        <taxon>Moraxellaceae</taxon>
        <taxon>Acinetobacter</taxon>
    </lineage>
</organism>
<proteinExistence type="inferred from homology"/>
<evidence type="ECO:0000256" key="5">
    <source>
        <dbReference type="SAM" id="Phobius"/>
    </source>
</evidence>
<feature type="domain" description="Pyrrolo-quinoline quinone repeat" evidence="6">
    <location>
        <begin position="171"/>
        <end position="772"/>
    </location>
</feature>
<dbReference type="PANTHER" id="PTHR32303:SF4">
    <property type="entry name" value="QUINOPROTEIN GLUCOSE DEHYDROGENASE"/>
    <property type="match status" value="1"/>
</dbReference>
<dbReference type="NCBIfam" id="TIGR03074">
    <property type="entry name" value="PQQ_membr_DH"/>
    <property type="match status" value="1"/>
</dbReference>
<feature type="region of interest" description="Disordered" evidence="4">
    <location>
        <begin position="509"/>
        <end position="537"/>
    </location>
</feature>
<dbReference type="Pfam" id="PF01011">
    <property type="entry name" value="PQQ"/>
    <property type="match status" value="1"/>
</dbReference>
<dbReference type="InterPro" id="IPR018391">
    <property type="entry name" value="PQQ_b-propeller_rpt"/>
</dbReference>
<protein>
    <submittedName>
        <fullName evidence="7">Quinoprotein glucose dehydrogenase</fullName>
    </submittedName>
</protein>
<gene>
    <name evidence="7" type="ORF">SAMN05421733_105154</name>
</gene>
<dbReference type="PANTHER" id="PTHR32303">
    <property type="entry name" value="QUINOPROTEIN ALCOHOL DEHYDROGENASE (CYTOCHROME C)"/>
    <property type="match status" value="1"/>
</dbReference>
<dbReference type="Gene3D" id="2.140.10.10">
    <property type="entry name" value="Quinoprotein alcohol dehydrogenase-like superfamily"/>
    <property type="match status" value="1"/>
</dbReference>
<keyword evidence="5" id="KW-0812">Transmembrane</keyword>